<dbReference type="InterPro" id="IPR036280">
    <property type="entry name" value="Multihaem_cyt_sf"/>
</dbReference>
<evidence type="ECO:0000256" key="1">
    <source>
        <dbReference type="ARBA" id="ARBA00001926"/>
    </source>
</evidence>
<evidence type="ECO:0000256" key="10">
    <source>
        <dbReference type="ARBA" id="ARBA00022982"/>
    </source>
</evidence>
<comment type="catalytic activity">
    <reaction evidence="13">
        <text>6 Fe(III)-[cytochrome c] + NH4(+) + 2 H2O = 6 Fe(II)-[cytochrome c] + nitrite + 8 H(+)</text>
        <dbReference type="Rhea" id="RHEA:13089"/>
        <dbReference type="Rhea" id="RHEA-COMP:10350"/>
        <dbReference type="Rhea" id="RHEA-COMP:14399"/>
        <dbReference type="ChEBI" id="CHEBI:15377"/>
        <dbReference type="ChEBI" id="CHEBI:15378"/>
        <dbReference type="ChEBI" id="CHEBI:16301"/>
        <dbReference type="ChEBI" id="CHEBI:28938"/>
        <dbReference type="ChEBI" id="CHEBI:29033"/>
        <dbReference type="ChEBI" id="CHEBI:29034"/>
        <dbReference type="EC" id="1.7.2.2"/>
    </reaction>
</comment>
<organism evidence="16 17">
    <name type="scientific">Candidatus Marithioploca araucensis</name>
    <dbReference type="NCBI Taxonomy" id="70273"/>
    <lineage>
        <taxon>Bacteria</taxon>
        <taxon>Pseudomonadati</taxon>
        <taxon>Pseudomonadota</taxon>
        <taxon>Gammaproteobacteria</taxon>
        <taxon>Thiotrichales</taxon>
        <taxon>Thiotrichaceae</taxon>
        <taxon>Candidatus Marithioploca</taxon>
    </lineage>
</organism>
<evidence type="ECO:0000256" key="9">
    <source>
        <dbReference type="ARBA" id="ARBA00022837"/>
    </source>
</evidence>
<evidence type="ECO:0000256" key="11">
    <source>
        <dbReference type="ARBA" id="ARBA00023002"/>
    </source>
</evidence>
<name>A0ABT7VQD1_9GAMM</name>
<evidence type="ECO:0000313" key="17">
    <source>
        <dbReference type="Proteomes" id="UP001171945"/>
    </source>
</evidence>
<comment type="cofactor">
    <cofactor evidence="1">
        <name>heme c</name>
        <dbReference type="ChEBI" id="CHEBI:61717"/>
    </cofactor>
</comment>
<feature type="transmembrane region" description="Helical" evidence="14">
    <location>
        <begin position="20"/>
        <end position="39"/>
    </location>
</feature>
<comment type="caution">
    <text evidence="16">The sequence shown here is derived from an EMBL/GenBank/DDBJ whole genome shotgun (WGS) entry which is preliminary data.</text>
</comment>
<dbReference type="PANTHER" id="PTHR30633">
    <property type="entry name" value="CYTOCHROME C-552 RESPIRATORY NITRITE REDUCTASE"/>
    <property type="match status" value="1"/>
</dbReference>
<dbReference type="Gene3D" id="3.90.10.10">
    <property type="entry name" value="Cytochrome C3"/>
    <property type="match status" value="2"/>
</dbReference>
<keyword evidence="8" id="KW-0732">Signal</keyword>
<keyword evidence="10" id="KW-0249">Electron transport</keyword>
<evidence type="ECO:0000256" key="12">
    <source>
        <dbReference type="ARBA" id="ARBA00023004"/>
    </source>
</evidence>
<keyword evidence="14" id="KW-0472">Membrane</keyword>
<keyword evidence="5" id="KW-0813">Transport</keyword>
<protein>
    <recommendedName>
        <fullName evidence="4">nitrite reductase (cytochrome; ammonia-forming)</fullName>
        <ecNumber evidence="4">1.7.2.2</ecNumber>
    </recommendedName>
</protein>
<evidence type="ECO:0000259" key="15">
    <source>
        <dbReference type="Pfam" id="PF14537"/>
    </source>
</evidence>
<dbReference type="PANTHER" id="PTHR30633:SF0">
    <property type="entry name" value="CYTOCHROME C-552"/>
    <property type="match status" value="1"/>
</dbReference>
<sequence>MYIDKFLLWTWTNIKQLLLWLSWILVTLLLTIYLTHSLLGQDKSDFLPGEGSHGHYQIEMACEACHTTFDGVKQEACLDCHSAELEAVDDSHPNHKFADPRNAEMLSMIDAQKCISCHVEHRPGMTRPMGVTVPADFCIYCHKDIADDRPSHEGMPFDTCRGACHNYHDNKALYEDFLVKNLNQEDTYGEPVTIKRNFMEIYRLNHPMKRLTMKEHDAPEGVNLEKGHDWEDSSHANAGVNCMACHANQADRTTWVDKPDHTGCQNCHDLEVSGFLAGRHGMRLAEGLSPMTTDMARQPMKANAHNELNCMSCHKAHQYSTVQRHTAVDSCLKCHDDEHSRAYKASPHFRLWNEEVKGQTAKGNGVSCATCHLPREVIKQGGLKRTVVQHNQNLNLRPRQKMARDVCMNCHGLGFTLDALADEELVRNNYSDSPSVHIESLEMAEKRMSKNKK</sequence>
<evidence type="ECO:0000256" key="6">
    <source>
        <dbReference type="ARBA" id="ARBA00022617"/>
    </source>
</evidence>
<gene>
    <name evidence="16" type="ORF">QUF54_00695</name>
</gene>
<evidence type="ECO:0000256" key="2">
    <source>
        <dbReference type="ARBA" id="ARBA00004196"/>
    </source>
</evidence>
<keyword evidence="6" id="KW-0349">Heme</keyword>
<evidence type="ECO:0000256" key="14">
    <source>
        <dbReference type="SAM" id="Phobius"/>
    </source>
</evidence>
<evidence type="ECO:0000256" key="5">
    <source>
        <dbReference type="ARBA" id="ARBA00022448"/>
    </source>
</evidence>
<dbReference type="InterPro" id="IPR012286">
    <property type="entry name" value="Tetrahaem_cytochrome"/>
</dbReference>
<keyword evidence="11" id="KW-0560">Oxidoreductase</keyword>
<keyword evidence="9" id="KW-0106">Calcium</keyword>
<keyword evidence="14" id="KW-0812">Transmembrane</keyword>
<evidence type="ECO:0000256" key="4">
    <source>
        <dbReference type="ARBA" id="ARBA00011887"/>
    </source>
</evidence>
<dbReference type="SUPFAM" id="SSF48695">
    <property type="entry name" value="Multiheme cytochromes"/>
    <property type="match status" value="1"/>
</dbReference>
<dbReference type="Proteomes" id="UP001171945">
    <property type="component" value="Unassembled WGS sequence"/>
</dbReference>
<dbReference type="Pfam" id="PF14537">
    <property type="entry name" value="Cytochrom_c3_2"/>
    <property type="match status" value="1"/>
</dbReference>
<keyword evidence="14" id="KW-1133">Transmembrane helix</keyword>
<dbReference type="EMBL" id="JAUCGM010000011">
    <property type="protein sequence ID" value="MDM8561854.1"/>
    <property type="molecule type" value="Genomic_DNA"/>
</dbReference>
<accession>A0ABT7VQD1</accession>
<keyword evidence="17" id="KW-1185">Reference proteome</keyword>
<comment type="similarity">
    <text evidence="3">Belongs to the cytochrome c-552 family.</text>
</comment>
<proteinExistence type="inferred from homology"/>
<dbReference type="CDD" id="cd08168">
    <property type="entry name" value="Cytochrom_C3"/>
    <property type="match status" value="1"/>
</dbReference>
<feature type="domain" description="Tetrahaem cytochrome" evidence="15">
    <location>
        <begin position="55"/>
        <end position="143"/>
    </location>
</feature>
<reference evidence="16" key="1">
    <citation type="submission" date="2023-06" db="EMBL/GenBank/DDBJ databases">
        <title>Uncultivated large filamentous bacteria from sulfidic sediments reveal new species and different genomic features in energy metabolism and defense.</title>
        <authorList>
            <person name="Fonseca A."/>
        </authorList>
    </citation>
    <scope>NUCLEOTIDE SEQUENCE</scope>
    <source>
        <strain evidence="16">HSG4</strain>
    </source>
</reference>
<evidence type="ECO:0000256" key="3">
    <source>
        <dbReference type="ARBA" id="ARBA00009288"/>
    </source>
</evidence>
<keyword evidence="7" id="KW-0479">Metal-binding</keyword>
<comment type="subcellular location">
    <subcellularLocation>
        <location evidence="2">Cell envelope</location>
    </subcellularLocation>
</comment>
<dbReference type="EC" id="1.7.2.2" evidence="4"/>
<dbReference type="InterPro" id="IPR003321">
    <property type="entry name" value="Cyt_c552"/>
</dbReference>
<dbReference type="Gene3D" id="1.10.1130.10">
    <property type="entry name" value="Flavocytochrome C3, Chain A"/>
    <property type="match status" value="1"/>
</dbReference>
<evidence type="ECO:0000256" key="13">
    <source>
        <dbReference type="ARBA" id="ARBA00049131"/>
    </source>
</evidence>
<keyword evidence="12" id="KW-0408">Iron</keyword>
<evidence type="ECO:0000256" key="8">
    <source>
        <dbReference type="ARBA" id="ARBA00022729"/>
    </source>
</evidence>
<evidence type="ECO:0000313" key="16">
    <source>
        <dbReference type="EMBL" id="MDM8561854.1"/>
    </source>
</evidence>
<evidence type="ECO:0000256" key="7">
    <source>
        <dbReference type="ARBA" id="ARBA00022723"/>
    </source>
</evidence>